<evidence type="ECO:0000313" key="3">
    <source>
        <dbReference type="Proteomes" id="UP000324222"/>
    </source>
</evidence>
<gene>
    <name evidence="2" type="ORF">E2C01_093861</name>
</gene>
<evidence type="ECO:0000313" key="2">
    <source>
        <dbReference type="EMBL" id="MPC98488.1"/>
    </source>
</evidence>
<name>A0A5B7JZV8_PORTR</name>
<dbReference type="Proteomes" id="UP000324222">
    <property type="component" value="Unassembled WGS sequence"/>
</dbReference>
<keyword evidence="3" id="KW-1185">Reference proteome</keyword>
<reference evidence="2 3" key="1">
    <citation type="submission" date="2019-05" db="EMBL/GenBank/DDBJ databases">
        <title>Another draft genome of Portunus trituberculatus and its Hox gene families provides insights of decapod evolution.</title>
        <authorList>
            <person name="Jeong J.-H."/>
            <person name="Song I."/>
            <person name="Kim S."/>
            <person name="Choi T."/>
            <person name="Kim D."/>
            <person name="Ryu S."/>
            <person name="Kim W."/>
        </authorList>
    </citation>
    <scope>NUCLEOTIDE SEQUENCE [LARGE SCALE GENOMIC DNA]</scope>
    <source>
        <tissue evidence="2">Muscle</tissue>
    </source>
</reference>
<feature type="region of interest" description="Disordered" evidence="1">
    <location>
        <begin position="1"/>
        <end position="90"/>
    </location>
</feature>
<proteinExistence type="predicted"/>
<accession>A0A5B7JZV8</accession>
<protein>
    <submittedName>
        <fullName evidence="2">Uncharacterized protein</fullName>
    </submittedName>
</protein>
<feature type="compositionally biased region" description="Gly residues" evidence="1">
    <location>
        <begin position="1"/>
        <end position="16"/>
    </location>
</feature>
<comment type="caution">
    <text evidence="2">The sequence shown here is derived from an EMBL/GenBank/DDBJ whole genome shotgun (WGS) entry which is preliminary data.</text>
</comment>
<feature type="compositionally biased region" description="Basic and acidic residues" evidence="1">
    <location>
        <begin position="195"/>
        <end position="204"/>
    </location>
</feature>
<dbReference type="AlphaFoldDB" id="A0A5B7JZV8"/>
<evidence type="ECO:0000256" key="1">
    <source>
        <dbReference type="SAM" id="MobiDB-lite"/>
    </source>
</evidence>
<feature type="compositionally biased region" description="Gly residues" evidence="1">
    <location>
        <begin position="33"/>
        <end position="51"/>
    </location>
</feature>
<dbReference type="EMBL" id="VSRR010114272">
    <property type="protein sequence ID" value="MPC98488.1"/>
    <property type="molecule type" value="Genomic_DNA"/>
</dbReference>
<feature type="region of interest" description="Disordered" evidence="1">
    <location>
        <begin position="195"/>
        <end position="228"/>
    </location>
</feature>
<organism evidence="2 3">
    <name type="scientific">Portunus trituberculatus</name>
    <name type="common">Swimming crab</name>
    <name type="synonym">Neptunus trituberculatus</name>
    <dbReference type="NCBI Taxonomy" id="210409"/>
    <lineage>
        <taxon>Eukaryota</taxon>
        <taxon>Metazoa</taxon>
        <taxon>Ecdysozoa</taxon>
        <taxon>Arthropoda</taxon>
        <taxon>Crustacea</taxon>
        <taxon>Multicrustacea</taxon>
        <taxon>Malacostraca</taxon>
        <taxon>Eumalacostraca</taxon>
        <taxon>Eucarida</taxon>
        <taxon>Decapoda</taxon>
        <taxon>Pleocyemata</taxon>
        <taxon>Brachyura</taxon>
        <taxon>Eubrachyura</taxon>
        <taxon>Portunoidea</taxon>
        <taxon>Portunidae</taxon>
        <taxon>Portuninae</taxon>
        <taxon>Portunus</taxon>
    </lineage>
</organism>
<sequence length="228" mass="23889">MEHCGTSGGGGAGSVGPGADCTAGGDKAEIGRRGNGSGQRRGREAGAGNGVSGPRPPHFPGGAKHIATPESVWVGERTSRASRRRKEASTEARRVSVELGTAARDGLRRAPAVTAAYCWRTWREREIPLVRLAGPSGQQHSLTAHRQAGAGVCWGGDTTWASCILSTRAENSSKERACGAAASCGRREESLWRTISSDHARSADGRPPSYRAELSAAKQASRDRPKPP</sequence>